<comment type="subcellular location">
    <subcellularLocation>
        <location evidence="1">Cell membrane</location>
        <topology evidence="1">Multi-pass membrane protein</topology>
    </subcellularLocation>
</comment>
<feature type="domain" description="Major facilitator superfamily (MFS) profile" evidence="8">
    <location>
        <begin position="1"/>
        <end position="185"/>
    </location>
</feature>
<dbReference type="EMBL" id="BLZR01000001">
    <property type="protein sequence ID" value="GFP78062.1"/>
    <property type="molecule type" value="Genomic_DNA"/>
</dbReference>
<dbReference type="AlphaFoldDB" id="A0A6V8SNC3"/>
<evidence type="ECO:0000256" key="2">
    <source>
        <dbReference type="ARBA" id="ARBA00005241"/>
    </source>
</evidence>
<reference evidence="9 10" key="1">
    <citation type="submission" date="2020-07" db="EMBL/GenBank/DDBJ databases">
        <title>A new beta-1,3-glucan-decomposing anaerobic bacterium isolated from anoxic soil subjected to biological soil disinfestation.</title>
        <authorList>
            <person name="Ueki A."/>
            <person name="Tonouchi A."/>
        </authorList>
    </citation>
    <scope>NUCLEOTIDE SEQUENCE [LARGE SCALE GENOMIC DNA]</scope>
    <source>
        <strain evidence="9 10">TW1</strain>
    </source>
</reference>
<feature type="transmembrane region" description="Helical" evidence="7">
    <location>
        <begin position="331"/>
        <end position="350"/>
    </location>
</feature>
<comment type="similarity">
    <text evidence="2">Belongs to the major facilitator superfamily. MFSD6 family.</text>
</comment>
<evidence type="ECO:0000256" key="4">
    <source>
        <dbReference type="ARBA" id="ARBA00022692"/>
    </source>
</evidence>
<feature type="transmembrane region" description="Helical" evidence="7">
    <location>
        <begin position="39"/>
        <end position="61"/>
    </location>
</feature>
<dbReference type="GO" id="GO:0005886">
    <property type="term" value="C:plasma membrane"/>
    <property type="evidence" value="ECO:0007669"/>
    <property type="project" value="UniProtKB-SubCell"/>
</dbReference>
<dbReference type="PROSITE" id="PS50850">
    <property type="entry name" value="MFS"/>
    <property type="match status" value="2"/>
</dbReference>
<evidence type="ECO:0000256" key="1">
    <source>
        <dbReference type="ARBA" id="ARBA00004651"/>
    </source>
</evidence>
<dbReference type="Gene3D" id="1.20.1250.20">
    <property type="entry name" value="MFS general substrate transporter like domains"/>
    <property type="match status" value="2"/>
</dbReference>
<keyword evidence="4 7" id="KW-0812">Transmembrane</keyword>
<feature type="domain" description="Major facilitator superfamily (MFS) profile" evidence="8">
    <location>
        <begin position="204"/>
        <end position="392"/>
    </location>
</feature>
<sequence>MNQSNILSVKLKLLYVFEFAAMACFYPFLTYYFQNKGFSYTQIGIAMAVYSITGVITQPIWGVITDKYSNKRTSILITMFFSSLIIYLFIFVNGFYFILMSMIILLMFQSSVNPLSDAYSYEIIEHNKDIQYGKVRLMGSVGYAVAALTIAQAVKYTSINSSFVLFSITMLLGAIIVWSIDFKSKSHHSKVDISAIKKLMKDNRFSVFIVSVIIVNIAFGINGSYITVLIQKTGGDVSKLGVLWFVLAISELPTLFLGNKLLNKFGELNLLMIGLAFYVLRYFLDSLSTSYISVIMIQGMQSITYPLFLISSYQYMNKITPERMKSSVMTFFAAACGIGNFIGNIGGGILLEHISIFLLFRIISFICVVCLIIVSILKRINVPIKEEICINI</sequence>
<dbReference type="Pfam" id="PF12832">
    <property type="entry name" value="MFS_1_like"/>
    <property type="match status" value="1"/>
</dbReference>
<evidence type="ECO:0000256" key="3">
    <source>
        <dbReference type="ARBA" id="ARBA00022448"/>
    </source>
</evidence>
<evidence type="ECO:0000313" key="9">
    <source>
        <dbReference type="EMBL" id="GFP78062.1"/>
    </source>
</evidence>
<dbReference type="RefSeq" id="WP_183279381.1">
    <property type="nucleotide sequence ID" value="NZ_BLZR01000001.1"/>
</dbReference>
<comment type="caution">
    <text evidence="9">The sequence shown here is derived from an EMBL/GenBank/DDBJ whole genome shotgun (WGS) entry which is preliminary data.</text>
</comment>
<evidence type="ECO:0000256" key="6">
    <source>
        <dbReference type="ARBA" id="ARBA00023136"/>
    </source>
</evidence>
<evidence type="ECO:0000313" key="10">
    <source>
        <dbReference type="Proteomes" id="UP000580568"/>
    </source>
</evidence>
<proteinExistence type="inferred from homology"/>
<keyword evidence="10" id="KW-1185">Reference proteome</keyword>
<accession>A0A6V8SNC3</accession>
<gene>
    <name evidence="9" type="ORF">bsdtw1_04255</name>
</gene>
<feature type="transmembrane region" description="Helical" evidence="7">
    <location>
        <begin position="356"/>
        <end position="377"/>
    </location>
</feature>
<keyword evidence="6 7" id="KW-0472">Membrane</keyword>
<feature type="transmembrane region" description="Helical" evidence="7">
    <location>
        <begin position="12"/>
        <end position="33"/>
    </location>
</feature>
<protein>
    <submittedName>
        <fullName evidence="9">Nucleoside transporter YegT</fullName>
    </submittedName>
</protein>
<dbReference type="InterPro" id="IPR051717">
    <property type="entry name" value="MFS_MFSD6"/>
</dbReference>
<keyword evidence="5 7" id="KW-1133">Transmembrane helix</keyword>
<name>A0A6V8SNC3_9CLOT</name>
<evidence type="ECO:0000259" key="8">
    <source>
        <dbReference type="PROSITE" id="PS50850"/>
    </source>
</evidence>
<dbReference type="Proteomes" id="UP000580568">
    <property type="component" value="Unassembled WGS sequence"/>
</dbReference>
<dbReference type="InterPro" id="IPR024989">
    <property type="entry name" value="MFS_assoc_dom"/>
</dbReference>
<dbReference type="InterPro" id="IPR020846">
    <property type="entry name" value="MFS_dom"/>
</dbReference>
<evidence type="ECO:0000256" key="7">
    <source>
        <dbReference type="SAM" id="Phobius"/>
    </source>
</evidence>
<feature type="transmembrane region" description="Helical" evidence="7">
    <location>
        <begin position="290"/>
        <end position="310"/>
    </location>
</feature>
<feature type="transmembrane region" description="Helical" evidence="7">
    <location>
        <begin position="265"/>
        <end position="284"/>
    </location>
</feature>
<dbReference type="PANTHER" id="PTHR16172:SF41">
    <property type="entry name" value="MAJOR FACILITATOR SUPERFAMILY DOMAIN-CONTAINING PROTEIN 6-LIKE"/>
    <property type="match status" value="1"/>
</dbReference>
<keyword evidence="3" id="KW-0813">Transport</keyword>
<evidence type="ECO:0000256" key="5">
    <source>
        <dbReference type="ARBA" id="ARBA00022989"/>
    </source>
</evidence>
<dbReference type="InterPro" id="IPR036259">
    <property type="entry name" value="MFS_trans_sf"/>
</dbReference>
<dbReference type="PANTHER" id="PTHR16172">
    <property type="entry name" value="MAJOR FACILITATOR SUPERFAMILY DOMAIN-CONTAINING PROTEIN 6-LIKE"/>
    <property type="match status" value="1"/>
</dbReference>
<organism evidence="9 10">
    <name type="scientific">Clostridium fungisolvens</name>
    <dbReference type="NCBI Taxonomy" id="1604897"/>
    <lineage>
        <taxon>Bacteria</taxon>
        <taxon>Bacillati</taxon>
        <taxon>Bacillota</taxon>
        <taxon>Clostridia</taxon>
        <taxon>Eubacteriales</taxon>
        <taxon>Clostridiaceae</taxon>
        <taxon>Clostridium</taxon>
    </lineage>
</organism>
<dbReference type="GO" id="GO:0022857">
    <property type="term" value="F:transmembrane transporter activity"/>
    <property type="evidence" value="ECO:0007669"/>
    <property type="project" value="InterPro"/>
</dbReference>
<dbReference type="SUPFAM" id="SSF103473">
    <property type="entry name" value="MFS general substrate transporter"/>
    <property type="match status" value="1"/>
</dbReference>
<feature type="transmembrane region" description="Helical" evidence="7">
    <location>
        <begin position="240"/>
        <end position="258"/>
    </location>
</feature>
<feature type="transmembrane region" description="Helical" evidence="7">
    <location>
        <begin position="160"/>
        <end position="180"/>
    </location>
</feature>
<feature type="transmembrane region" description="Helical" evidence="7">
    <location>
        <begin position="205"/>
        <end position="228"/>
    </location>
</feature>